<gene>
    <name evidence="1" type="ORF">BN1221_02856</name>
</gene>
<organism evidence="1 2">
    <name type="scientific">Brenneria goodwinii</name>
    <dbReference type="NCBI Taxonomy" id="1109412"/>
    <lineage>
        <taxon>Bacteria</taxon>
        <taxon>Pseudomonadati</taxon>
        <taxon>Pseudomonadota</taxon>
        <taxon>Gammaproteobacteria</taxon>
        <taxon>Enterobacterales</taxon>
        <taxon>Pectobacteriaceae</taxon>
        <taxon>Brenneria</taxon>
    </lineage>
</organism>
<dbReference type="EMBL" id="CGIG01000001">
    <property type="protein sequence ID" value="CPR17801.1"/>
    <property type="molecule type" value="Genomic_DNA"/>
</dbReference>
<dbReference type="AlphaFoldDB" id="A0A0G4JWP9"/>
<dbReference type="Proteomes" id="UP000044377">
    <property type="component" value="Unassembled WGS sequence"/>
</dbReference>
<evidence type="ECO:0000313" key="1">
    <source>
        <dbReference type="EMBL" id="CPR17801.1"/>
    </source>
</evidence>
<proteinExistence type="predicted"/>
<protein>
    <submittedName>
        <fullName evidence="1">Uncharacterized protein</fullName>
    </submittedName>
</protein>
<evidence type="ECO:0000313" key="2">
    <source>
        <dbReference type="Proteomes" id="UP000044377"/>
    </source>
</evidence>
<reference evidence="2" key="1">
    <citation type="submission" date="2015-01" db="EMBL/GenBank/DDBJ databases">
        <authorList>
            <person name="Paterson Steve"/>
        </authorList>
    </citation>
    <scope>NUCLEOTIDE SEQUENCE [LARGE SCALE GENOMIC DNA]</scope>
    <source>
        <strain evidence="2">OBR1</strain>
    </source>
</reference>
<name>A0A0G4JWP9_9GAMM</name>
<dbReference type="STRING" id="1109412.BN1221_02856"/>
<keyword evidence="2" id="KW-1185">Reference proteome</keyword>
<accession>A0A0G4JWP9</accession>
<sequence length="40" mass="4651">MLIVIVFGDIVNRFLGLFNVLILNNKKINVCYERSKIALR</sequence>